<dbReference type="InterPro" id="IPR011010">
    <property type="entry name" value="DNA_brk_join_enz"/>
</dbReference>
<dbReference type="AlphaFoldDB" id="A0A7G9LQ59"/>
<keyword evidence="1" id="KW-0233">DNA recombination</keyword>
<dbReference type="GO" id="GO:0006310">
    <property type="term" value="P:DNA recombination"/>
    <property type="evidence" value="ECO:0007669"/>
    <property type="project" value="UniProtKB-KW"/>
</dbReference>
<proteinExistence type="predicted"/>
<dbReference type="Gene3D" id="1.10.443.10">
    <property type="entry name" value="Intergrase catalytic core"/>
    <property type="match status" value="1"/>
</dbReference>
<dbReference type="PROSITE" id="PS51898">
    <property type="entry name" value="TYR_RECOMBINASE"/>
    <property type="match status" value="1"/>
</dbReference>
<dbReference type="GO" id="GO:0015074">
    <property type="term" value="P:DNA integration"/>
    <property type="evidence" value="ECO:0007669"/>
    <property type="project" value="InterPro"/>
</dbReference>
<sequence>MKPFTLQEIDLILTYKENPYKNFLGVAFFTGARTGEILALEWKDIDFENKTITINKTRTLGMTKTPKTKSSIRVIDMLPQCEFFLREQRKITGLSQYVFLRASGKIFSHSGDLAKGWHKLLKSLNLEKRSIYQTRHTFASNMLSNKEEPLWVSQMLGHKNLNITLEKYTKYLKVEKTGRKTTFLDDEYFSFAQN</sequence>
<evidence type="ECO:0000313" key="3">
    <source>
        <dbReference type="EMBL" id="QNM90758.1"/>
    </source>
</evidence>
<evidence type="ECO:0000256" key="1">
    <source>
        <dbReference type="ARBA" id="ARBA00023172"/>
    </source>
</evidence>
<dbReference type="PANTHER" id="PTHR30349:SF36">
    <property type="entry name" value="PROPHAGE INTEGRASE INTR-RELATED"/>
    <property type="match status" value="1"/>
</dbReference>
<feature type="domain" description="Tyr recombinase" evidence="2">
    <location>
        <begin position="1"/>
        <end position="183"/>
    </location>
</feature>
<dbReference type="InterPro" id="IPR050090">
    <property type="entry name" value="Tyrosine_recombinase_XerCD"/>
</dbReference>
<dbReference type="GO" id="GO:0003677">
    <property type="term" value="F:DNA binding"/>
    <property type="evidence" value="ECO:0007669"/>
    <property type="project" value="InterPro"/>
</dbReference>
<gene>
    <name evidence="3" type="ORF">HOO34_03275</name>
</gene>
<dbReference type="PANTHER" id="PTHR30349">
    <property type="entry name" value="PHAGE INTEGRASE-RELATED"/>
    <property type="match status" value="1"/>
</dbReference>
<dbReference type="RefSeq" id="WP_187474960.1">
    <property type="nucleotide sequence ID" value="NZ_CP060693.1"/>
</dbReference>
<dbReference type="InterPro" id="IPR013762">
    <property type="entry name" value="Integrase-like_cat_sf"/>
</dbReference>
<dbReference type="EMBL" id="CP060693">
    <property type="protein sequence ID" value="QNM90758.1"/>
    <property type="molecule type" value="Genomic_DNA"/>
</dbReference>
<name>A0A7G9LQ59_9BACT</name>
<evidence type="ECO:0000313" key="4">
    <source>
        <dbReference type="Proteomes" id="UP000515842"/>
    </source>
</evidence>
<dbReference type="SUPFAM" id="SSF56349">
    <property type="entry name" value="DNA breaking-rejoining enzymes"/>
    <property type="match status" value="1"/>
</dbReference>
<evidence type="ECO:0000259" key="2">
    <source>
        <dbReference type="PROSITE" id="PS51898"/>
    </source>
</evidence>
<organism evidence="3 4">
    <name type="scientific">Aliarcobacter cryaerophilus</name>
    <dbReference type="NCBI Taxonomy" id="28198"/>
    <lineage>
        <taxon>Bacteria</taxon>
        <taxon>Pseudomonadati</taxon>
        <taxon>Campylobacterota</taxon>
        <taxon>Epsilonproteobacteria</taxon>
        <taxon>Campylobacterales</taxon>
        <taxon>Arcobacteraceae</taxon>
        <taxon>Aliarcobacter</taxon>
    </lineage>
</organism>
<dbReference type="InterPro" id="IPR002104">
    <property type="entry name" value="Integrase_catalytic"/>
</dbReference>
<accession>A0A7G9LQ59</accession>
<dbReference type="Proteomes" id="UP000515842">
    <property type="component" value="Chromosome"/>
</dbReference>
<dbReference type="CDD" id="cd01189">
    <property type="entry name" value="INT_ICEBs1_C_like"/>
    <property type="match status" value="1"/>
</dbReference>
<reference evidence="3 4" key="1">
    <citation type="journal article" date="2020" name="Front. Microbiol.">
        <title>Genomic Analysis and Antimicrobial Resistance of Aliarcobacter cryaerophilus Strains From German Water Poultry.</title>
        <authorList>
            <person name="Muller E."/>
            <person name="Hotzel H."/>
            <person name="Ahlers C."/>
            <person name="Hanel I."/>
            <person name="Tomaso H."/>
            <person name="Abdel-Glil M.Y."/>
        </authorList>
    </citation>
    <scope>NUCLEOTIDE SEQUENCE [LARGE SCALE GENOMIC DNA]</scope>
    <source>
        <strain evidence="3 4">16CS1285-4</strain>
    </source>
</reference>
<protein>
    <submittedName>
        <fullName evidence="3">Site-specific integrase</fullName>
    </submittedName>
</protein>
<dbReference type="Pfam" id="PF00589">
    <property type="entry name" value="Phage_integrase"/>
    <property type="match status" value="1"/>
</dbReference>